<feature type="compositionally biased region" description="Basic residues" evidence="6">
    <location>
        <begin position="9"/>
        <end position="23"/>
    </location>
</feature>
<dbReference type="OrthoDB" id="1426352at2759"/>
<dbReference type="GO" id="GO:0003700">
    <property type="term" value="F:DNA-binding transcription factor activity"/>
    <property type="evidence" value="ECO:0007669"/>
    <property type="project" value="InterPro"/>
</dbReference>
<evidence type="ECO:0000313" key="8">
    <source>
        <dbReference type="EMBL" id="PON93626.1"/>
    </source>
</evidence>
<dbReference type="GO" id="GO:0043565">
    <property type="term" value="F:sequence-specific DNA binding"/>
    <property type="evidence" value="ECO:0007669"/>
    <property type="project" value="TreeGrafter"/>
</dbReference>
<feature type="region of interest" description="Disordered" evidence="6">
    <location>
        <begin position="205"/>
        <end position="228"/>
    </location>
</feature>
<keyword evidence="2" id="KW-0805">Transcription regulation</keyword>
<evidence type="ECO:0000256" key="3">
    <source>
        <dbReference type="ARBA" id="ARBA00023125"/>
    </source>
</evidence>
<comment type="subcellular location">
    <subcellularLocation>
        <location evidence="1">Nucleus</location>
    </subcellularLocation>
</comment>
<feature type="domain" description="TCP" evidence="7">
    <location>
        <begin position="97"/>
        <end position="151"/>
    </location>
</feature>
<comment type="caution">
    <text evidence="8">The sequence shown here is derived from an EMBL/GenBank/DDBJ whole genome shotgun (WGS) entry which is preliminary data.</text>
</comment>
<dbReference type="FunCoup" id="A0A2P5F790">
    <property type="interactions" value="42"/>
</dbReference>
<evidence type="ECO:0000256" key="5">
    <source>
        <dbReference type="ARBA" id="ARBA00023242"/>
    </source>
</evidence>
<keyword evidence="5" id="KW-0539">Nucleus</keyword>
<dbReference type="GO" id="GO:0005634">
    <property type="term" value="C:nucleus"/>
    <property type="evidence" value="ECO:0007669"/>
    <property type="project" value="UniProtKB-SubCell"/>
</dbReference>
<feature type="compositionally biased region" description="Basic and acidic residues" evidence="6">
    <location>
        <begin position="424"/>
        <end position="438"/>
    </location>
</feature>
<dbReference type="InterPro" id="IPR005333">
    <property type="entry name" value="Transcription_factor_TCP"/>
</dbReference>
<dbReference type="Pfam" id="PF03634">
    <property type="entry name" value="TCP"/>
    <property type="match status" value="1"/>
</dbReference>
<dbReference type="PROSITE" id="PS51369">
    <property type="entry name" value="TCP"/>
    <property type="match status" value="1"/>
</dbReference>
<dbReference type="InParanoid" id="A0A2P5F790"/>
<dbReference type="PANTHER" id="PTHR31072:SF218">
    <property type="entry name" value="TRANSCRIPTION FACTOR TCP11-RELATED"/>
    <property type="match status" value="1"/>
</dbReference>
<keyword evidence="3" id="KW-0238">DNA-binding</keyword>
<keyword evidence="9" id="KW-1185">Reference proteome</keyword>
<protein>
    <submittedName>
        <fullName evidence="8">TCP transcription factor</fullName>
    </submittedName>
</protein>
<evidence type="ECO:0000256" key="2">
    <source>
        <dbReference type="ARBA" id="ARBA00023015"/>
    </source>
</evidence>
<feature type="compositionally biased region" description="Low complexity" evidence="6">
    <location>
        <begin position="212"/>
        <end position="225"/>
    </location>
</feature>
<feature type="region of interest" description="Disordered" evidence="6">
    <location>
        <begin position="1"/>
        <end position="105"/>
    </location>
</feature>
<accession>A0A2P5F790</accession>
<dbReference type="STRING" id="63057.A0A2P5F790"/>
<organism evidence="8 9">
    <name type="scientific">Trema orientale</name>
    <name type="common">Charcoal tree</name>
    <name type="synonym">Celtis orientalis</name>
    <dbReference type="NCBI Taxonomy" id="63057"/>
    <lineage>
        <taxon>Eukaryota</taxon>
        <taxon>Viridiplantae</taxon>
        <taxon>Streptophyta</taxon>
        <taxon>Embryophyta</taxon>
        <taxon>Tracheophyta</taxon>
        <taxon>Spermatophyta</taxon>
        <taxon>Magnoliopsida</taxon>
        <taxon>eudicotyledons</taxon>
        <taxon>Gunneridae</taxon>
        <taxon>Pentapetalae</taxon>
        <taxon>rosids</taxon>
        <taxon>fabids</taxon>
        <taxon>Rosales</taxon>
        <taxon>Cannabaceae</taxon>
        <taxon>Trema</taxon>
    </lineage>
</organism>
<gene>
    <name evidence="8" type="ORF">TorRG33x02_106100</name>
</gene>
<dbReference type="AlphaFoldDB" id="A0A2P5F790"/>
<feature type="compositionally biased region" description="Basic and acidic residues" evidence="6">
    <location>
        <begin position="96"/>
        <end position="105"/>
    </location>
</feature>
<reference evidence="9" key="1">
    <citation type="submission" date="2016-06" db="EMBL/GenBank/DDBJ databases">
        <title>Parallel loss of symbiosis genes in relatives of nitrogen-fixing non-legume Parasponia.</title>
        <authorList>
            <person name="Van Velzen R."/>
            <person name="Holmer R."/>
            <person name="Bu F."/>
            <person name="Rutten L."/>
            <person name="Van Zeijl A."/>
            <person name="Liu W."/>
            <person name="Santuari L."/>
            <person name="Cao Q."/>
            <person name="Sharma T."/>
            <person name="Shen D."/>
            <person name="Roswanjaya Y."/>
            <person name="Wardhani T."/>
            <person name="Kalhor M.S."/>
            <person name="Jansen J."/>
            <person name="Van den Hoogen J."/>
            <person name="Gungor B."/>
            <person name="Hartog M."/>
            <person name="Hontelez J."/>
            <person name="Verver J."/>
            <person name="Yang W.-C."/>
            <person name="Schijlen E."/>
            <person name="Repin R."/>
            <person name="Schilthuizen M."/>
            <person name="Schranz E."/>
            <person name="Heidstra R."/>
            <person name="Miyata K."/>
            <person name="Fedorova E."/>
            <person name="Kohlen W."/>
            <person name="Bisseling T."/>
            <person name="Smit S."/>
            <person name="Geurts R."/>
        </authorList>
    </citation>
    <scope>NUCLEOTIDE SEQUENCE [LARGE SCALE GENOMIC DNA]</scope>
    <source>
        <strain evidence="9">cv. RG33-2</strain>
    </source>
</reference>
<feature type="compositionally biased region" description="Low complexity" evidence="6">
    <location>
        <begin position="55"/>
        <end position="85"/>
    </location>
</feature>
<evidence type="ECO:0000256" key="6">
    <source>
        <dbReference type="SAM" id="MobiDB-lite"/>
    </source>
</evidence>
<feature type="region of interest" description="Disordered" evidence="6">
    <location>
        <begin position="405"/>
        <end position="438"/>
    </location>
</feature>
<evidence type="ECO:0000256" key="1">
    <source>
        <dbReference type="ARBA" id="ARBA00004123"/>
    </source>
</evidence>
<dbReference type="PANTHER" id="PTHR31072">
    <property type="entry name" value="TRANSCRIPTION FACTOR TCP4-RELATED"/>
    <property type="match status" value="1"/>
</dbReference>
<proteinExistence type="predicted"/>
<dbReference type="EMBL" id="JXTC01000057">
    <property type="protein sequence ID" value="PON93626.1"/>
    <property type="molecule type" value="Genomic_DNA"/>
</dbReference>
<evidence type="ECO:0000313" key="9">
    <source>
        <dbReference type="Proteomes" id="UP000237000"/>
    </source>
</evidence>
<evidence type="ECO:0000259" key="7">
    <source>
        <dbReference type="PROSITE" id="PS51369"/>
    </source>
</evidence>
<dbReference type="Proteomes" id="UP000237000">
    <property type="component" value="Unassembled WGS sequence"/>
</dbReference>
<sequence>MEGGDDFHHHHPHHHHHHQHHNRPNFPFQLLEKKEEEASCTSSSTAYPSLAISASTDPNTTSCSTSTNTTSTTIAASAAAAAAETSSKKPPPKRTSTKDRHTKVDGRGRRIRMPALCAARVFQLTRELGHKSDGETIEWLLQQAEPAVIAATGTGTIPANFTSLNISLRSSGSSMSIPSQLRPSYYNPNFSVQAARRSTSSLFSGIGLSPTSDNHNNNSNDNNNSTATLLNFQSPASAVNFHPMLQAKQELRDAATTSLELSEAAAGEDGMGRNKRRQAAEQELGQMGGYLLQSTGAAGAVPASHHHGGQIPANFWMVANSNSQVMSGHHDPIWAFNPAVNNSGLYRGTMSSGLHFMNFPTPFALMPSQQLGSNDGGGVGVGGGNNMSGGDAHLNMLTSLNPYRHVSGTGVSDSQASGSHSHHGGGDDRHDTNSTHHS</sequence>
<name>A0A2P5F790_TREOI</name>
<dbReference type="InterPro" id="IPR017887">
    <property type="entry name" value="TF_TCP_subgr"/>
</dbReference>
<evidence type="ECO:0000256" key="4">
    <source>
        <dbReference type="ARBA" id="ARBA00023163"/>
    </source>
</evidence>
<keyword evidence="4" id="KW-0804">Transcription</keyword>